<reference evidence="1 2" key="1">
    <citation type="submission" date="2018-01" db="EMBL/GenBank/DDBJ databases">
        <title>The draft genome sequence of Halioglobus japonicus S1-36.</title>
        <authorList>
            <person name="Du Z.-J."/>
            <person name="Shi M.-J."/>
        </authorList>
    </citation>
    <scope>NUCLEOTIDE SEQUENCE [LARGE SCALE GENOMIC DNA]</scope>
    <source>
        <strain evidence="1 2">S1-36</strain>
    </source>
</reference>
<protein>
    <recommendedName>
        <fullName evidence="3">Thioesterase family protein</fullName>
    </recommendedName>
</protein>
<dbReference type="AlphaFoldDB" id="A0AAP8MIA8"/>
<sequence>MNQEFTISSRFNGPPASGNGGYSCGVIAAHVEGPARVRLMVPPPLDTPLQVVTGDDGGVQLLAGDTLVGAGSPCTMDSNIPPAPSLSEAEEASKGYPCYHEHVFGTCFVCGPHRAAHDGLELFPGPVHNWQLIACPWQVRDDLCDASGHVLEEILWSALDCPGYFAAMGGELRHAVLGQLDGEIRQPVCGSETLVVYAWPLGHEGRKHYAGTAIALQDGTVVAQSRSIWIELKSS</sequence>
<dbReference type="Proteomes" id="UP000235162">
    <property type="component" value="Unassembled WGS sequence"/>
</dbReference>
<dbReference type="SUPFAM" id="SSF54637">
    <property type="entry name" value="Thioesterase/thiol ester dehydrase-isomerase"/>
    <property type="match status" value="1"/>
</dbReference>
<name>A0AAP8MIA8_9GAMM</name>
<accession>A0AAP8MIA8</accession>
<dbReference type="RefSeq" id="WP_102106155.1">
    <property type="nucleotide sequence ID" value="NZ_BMYL01000005.1"/>
</dbReference>
<evidence type="ECO:0000313" key="1">
    <source>
        <dbReference type="EMBL" id="PLW87979.1"/>
    </source>
</evidence>
<gene>
    <name evidence="1" type="ORF">C0029_05305</name>
</gene>
<proteinExistence type="predicted"/>
<comment type="caution">
    <text evidence="1">The sequence shown here is derived from an EMBL/GenBank/DDBJ whole genome shotgun (WGS) entry which is preliminary data.</text>
</comment>
<dbReference type="CDD" id="cd03440">
    <property type="entry name" value="hot_dog"/>
    <property type="match status" value="1"/>
</dbReference>
<evidence type="ECO:0000313" key="2">
    <source>
        <dbReference type="Proteomes" id="UP000235162"/>
    </source>
</evidence>
<dbReference type="InterPro" id="IPR029069">
    <property type="entry name" value="HotDog_dom_sf"/>
</dbReference>
<keyword evidence="2" id="KW-1185">Reference proteome</keyword>
<dbReference type="EMBL" id="PKUR01000001">
    <property type="protein sequence ID" value="PLW87979.1"/>
    <property type="molecule type" value="Genomic_DNA"/>
</dbReference>
<evidence type="ECO:0008006" key="3">
    <source>
        <dbReference type="Google" id="ProtNLM"/>
    </source>
</evidence>
<organism evidence="1 2">
    <name type="scientific">Halioglobus japonicus</name>
    <dbReference type="NCBI Taxonomy" id="930805"/>
    <lineage>
        <taxon>Bacteria</taxon>
        <taxon>Pseudomonadati</taxon>
        <taxon>Pseudomonadota</taxon>
        <taxon>Gammaproteobacteria</taxon>
        <taxon>Cellvibrionales</taxon>
        <taxon>Halieaceae</taxon>
        <taxon>Halioglobus</taxon>
    </lineage>
</organism>
<dbReference type="Gene3D" id="3.10.129.10">
    <property type="entry name" value="Hotdog Thioesterase"/>
    <property type="match status" value="1"/>
</dbReference>